<dbReference type="EMBL" id="CAKKNE010000004">
    <property type="protein sequence ID" value="CAH0375470.1"/>
    <property type="molecule type" value="Genomic_DNA"/>
</dbReference>
<feature type="compositionally biased region" description="Basic residues" evidence="1">
    <location>
        <begin position="158"/>
        <end position="169"/>
    </location>
</feature>
<name>A0A8J2SRE1_9STRA</name>
<feature type="region of interest" description="Disordered" evidence="1">
    <location>
        <begin position="451"/>
        <end position="555"/>
    </location>
</feature>
<feature type="region of interest" description="Disordered" evidence="1">
    <location>
        <begin position="71"/>
        <end position="122"/>
    </location>
</feature>
<reference evidence="2" key="1">
    <citation type="submission" date="2021-11" db="EMBL/GenBank/DDBJ databases">
        <authorList>
            <consortium name="Genoscope - CEA"/>
            <person name="William W."/>
        </authorList>
    </citation>
    <scope>NUCLEOTIDE SEQUENCE</scope>
</reference>
<feature type="compositionally biased region" description="Acidic residues" evidence="1">
    <location>
        <begin position="493"/>
        <end position="515"/>
    </location>
</feature>
<accession>A0A8J2SRE1</accession>
<comment type="caution">
    <text evidence="2">The sequence shown here is derived from an EMBL/GenBank/DDBJ whole genome shotgun (WGS) entry which is preliminary data.</text>
</comment>
<feature type="region of interest" description="Disordered" evidence="1">
    <location>
        <begin position="1"/>
        <end position="25"/>
    </location>
</feature>
<evidence type="ECO:0000313" key="2">
    <source>
        <dbReference type="EMBL" id="CAH0375470.1"/>
    </source>
</evidence>
<feature type="region of interest" description="Disordered" evidence="1">
    <location>
        <begin position="185"/>
        <end position="216"/>
    </location>
</feature>
<organism evidence="2 3">
    <name type="scientific">Pelagomonas calceolata</name>
    <dbReference type="NCBI Taxonomy" id="35677"/>
    <lineage>
        <taxon>Eukaryota</taxon>
        <taxon>Sar</taxon>
        <taxon>Stramenopiles</taxon>
        <taxon>Ochrophyta</taxon>
        <taxon>Pelagophyceae</taxon>
        <taxon>Pelagomonadales</taxon>
        <taxon>Pelagomonadaceae</taxon>
        <taxon>Pelagomonas</taxon>
    </lineage>
</organism>
<dbReference type="CDD" id="cd04508">
    <property type="entry name" value="Tudor_SF"/>
    <property type="match status" value="1"/>
</dbReference>
<dbReference type="Gene3D" id="2.30.30.140">
    <property type="match status" value="1"/>
</dbReference>
<gene>
    <name evidence="2" type="ORF">PECAL_4P28070</name>
</gene>
<evidence type="ECO:0000256" key="1">
    <source>
        <dbReference type="SAM" id="MobiDB-lite"/>
    </source>
</evidence>
<feature type="region of interest" description="Disordered" evidence="1">
    <location>
        <begin position="151"/>
        <end position="172"/>
    </location>
</feature>
<sequence length="608" mass="65654">MAATIKPSAGAKLRDKGPTLSTARTSRAGGILVRGTTTCISCGSKAPTRYAGQNVCDECQVDTLSRKRTPLQVDNGWPRAGVCGAGAPPKPRSKRNGPPAGWSSARDVARRERKRADAAADRAYAAALKAPPAPPPKPPPPPTRAVEQRLYADASERKWRKSVARRKAHEKPAELVTAAVARPLRLRERKAGHRNARSAGSATFGTASRFSGDPAAPPPAVGIRDCDTYKYVAAEAGIRDVRVARAAAFSAAVSAVVYAKCLGDLALRVRDDRVPRERRDVDATEDAAATASAPAALFDRLHASRHSTKSAARLCLRLARVSVLRRVWPQLLTYEGLLAWRAETRRLQGVPAMLAPRPRRGPPPKNVTAQPRRLDDWILANYELRPAGYRTRSHTSALVRARREIQDELRLRRADELRAKEQAGNTTALAREEGGRLVVGARRAEALTVKAPPSCSFGPPRVAAPAPPVRRQKPRPAPPLDIPRRPDTPVLDTLDDYTEPGDDYTEPGESSDEDAAPSPPVPATGGAPDQAAPLDESPARVEIEAPAPAYSSPPRWRAGALVDARFCGMDEWYPGRVVRVAEDGAVDIEYEDGDYETALPPGHVRERG</sequence>
<dbReference type="OrthoDB" id="79847at2759"/>
<dbReference type="AlphaFoldDB" id="A0A8J2SRE1"/>
<evidence type="ECO:0000313" key="3">
    <source>
        <dbReference type="Proteomes" id="UP000789595"/>
    </source>
</evidence>
<protein>
    <submittedName>
        <fullName evidence="2">Uncharacterized protein</fullName>
    </submittedName>
</protein>
<feature type="compositionally biased region" description="Polar residues" evidence="1">
    <location>
        <begin position="198"/>
        <end position="209"/>
    </location>
</feature>
<keyword evidence="3" id="KW-1185">Reference proteome</keyword>
<feature type="compositionally biased region" description="Basic and acidic residues" evidence="1">
    <location>
        <begin position="107"/>
        <end position="120"/>
    </location>
</feature>
<dbReference type="Proteomes" id="UP000789595">
    <property type="component" value="Unassembled WGS sequence"/>
</dbReference>
<proteinExistence type="predicted"/>
<feature type="compositionally biased region" description="Basic residues" evidence="1">
    <location>
        <begin position="187"/>
        <end position="196"/>
    </location>
</feature>